<evidence type="ECO:0000313" key="20">
    <source>
        <dbReference type="EMBL" id="AGT15894.1"/>
    </source>
</evidence>
<feature type="domain" description="Gnk2-homologous" evidence="19">
    <location>
        <begin position="23"/>
        <end position="126"/>
    </location>
</feature>
<evidence type="ECO:0000256" key="5">
    <source>
        <dbReference type="ARBA" id="ARBA00022692"/>
    </source>
</evidence>
<evidence type="ECO:0000256" key="7">
    <source>
        <dbReference type="ARBA" id="ARBA00022737"/>
    </source>
</evidence>
<accession>A0A059PZB8</accession>
<keyword evidence="4" id="KW-0808">Transferase</keyword>
<dbReference type="GO" id="GO:0009737">
    <property type="term" value="P:response to abscisic acid"/>
    <property type="evidence" value="ECO:0007669"/>
    <property type="project" value="UniProtKB-ARBA"/>
</dbReference>
<keyword evidence="10" id="KW-0067">ATP-binding</keyword>
<evidence type="ECO:0000256" key="2">
    <source>
        <dbReference type="ARBA" id="ARBA00022527"/>
    </source>
</evidence>
<evidence type="ECO:0000256" key="3">
    <source>
        <dbReference type="ARBA" id="ARBA00022553"/>
    </source>
</evidence>
<keyword evidence="7" id="KW-0677">Repeat</keyword>
<feature type="domain" description="Protein kinase" evidence="18">
    <location>
        <begin position="346"/>
        <end position="624"/>
    </location>
</feature>
<dbReference type="InterPro" id="IPR038408">
    <property type="entry name" value="GNK2_sf"/>
</dbReference>
<keyword evidence="5 16" id="KW-0812">Transmembrane</keyword>
<evidence type="ECO:0000256" key="8">
    <source>
        <dbReference type="ARBA" id="ARBA00022741"/>
    </source>
</evidence>
<keyword evidence="3" id="KW-0597">Phosphoprotein</keyword>
<dbReference type="PROSITE" id="PS51473">
    <property type="entry name" value="GNK2"/>
    <property type="match status" value="2"/>
</dbReference>
<keyword evidence="6 17" id="KW-0732">Signal</keyword>
<feature type="domain" description="Gnk2-homologous" evidence="19">
    <location>
        <begin position="132"/>
        <end position="238"/>
    </location>
</feature>
<dbReference type="GO" id="GO:0005886">
    <property type="term" value="C:plasma membrane"/>
    <property type="evidence" value="ECO:0007669"/>
    <property type="project" value="TreeGrafter"/>
</dbReference>
<evidence type="ECO:0000256" key="1">
    <source>
        <dbReference type="ARBA" id="ARBA00004167"/>
    </source>
</evidence>
<comment type="subcellular location">
    <subcellularLocation>
        <location evidence="1">Membrane</location>
        <topology evidence="1">Single-pass membrane protein</topology>
    </subcellularLocation>
</comment>
<dbReference type="PANTHER" id="PTHR27002">
    <property type="entry name" value="RECEPTOR-LIKE SERINE/THREONINE-PROTEIN KINASE SD1-8"/>
    <property type="match status" value="1"/>
</dbReference>
<evidence type="ECO:0000259" key="18">
    <source>
        <dbReference type="PROSITE" id="PS50011"/>
    </source>
</evidence>
<dbReference type="SMART" id="SM00220">
    <property type="entry name" value="S_TKc"/>
    <property type="match status" value="1"/>
</dbReference>
<feature type="chain" id="PRO_5001578914" evidence="17">
    <location>
        <begin position="22"/>
        <end position="672"/>
    </location>
</feature>
<dbReference type="GO" id="GO:0005524">
    <property type="term" value="F:ATP binding"/>
    <property type="evidence" value="ECO:0007669"/>
    <property type="project" value="UniProtKB-KW"/>
</dbReference>
<dbReference type="FunFam" id="3.30.430.20:FF:000002">
    <property type="entry name" value="Cysteine-rich receptor-like protein kinase 10"/>
    <property type="match status" value="1"/>
</dbReference>
<keyword evidence="9" id="KW-0418">Kinase</keyword>
<dbReference type="Gene3D" id="1.10.510.10">
    <property type="entry name" value="Transferase(Phosphotransferase) domain 1"/>
    <property type="match status" value="1"/>
</dbReference>
<keyword evidence="13" id="KW-0675">Receptor</keyword>
<dbReference type="Gene3D" id="3.30.430.20">
    <property type="entry name" value="Gnk2 domain, C-X8-C-X2-C motif"/>
    <property type="match status" value="2"/>
</dbReference>
<evidence type="ECO:0000256" key="15">
    <source>
        <dbReference type="SAM" id="MobiDB-lite"/>
    </source>
</evidence>
<dbReference type="InterPro" id="IPR011009">
    <property type="entry name" value="Kinase-like_dom_sf"/>
</dbReference>
<feature type="region of interest" description="Disordered" evidence="15">
    <location>
        <begin position="250"/>
        <end position="272"/>
    </location>
</feature>
<evidence type="ECO:0000256" key="17">
    <source>
        <dbReference type="SAM" id="SignalP"/>
    </source>
</evidence>
<keyword evidence="11 16" id="KW-1133">Transmembrane helix</keyword>
<keyword evidence="8" id="KW-0547">Nucleotide-binding</keyword>
<dbReference type="Gene3D" id="3.30.200.20">
    <property type="entry name" value="Phosphorylase Kinase, domain 1"/>
    <property type="match status" value="1"/>
</dbReference>
<evidence type="ECO:0000256" key="6">
    <source>
        <dbReference type="ARBA" id="ARBA00022729"/>
    </source>
</evidence>
<evidence type="ECO:0000256" key="4">
    <source>
        <dbReference type="ARBA" id="ARBA00022679"/>
    </source>
</evidence>
<dbReference type="Pfam" id="PF07714">
    <property type="entry name" value="PK_Tyr_Ser-Thr"/>
    <property type="match status" value="1"/>
</dbReference>
<dbReference type="PROSITE" id="PS50011">
    <property type="entry name" value="PROTEIN_KINASE_DOM"/>
    <property type="match status" value="1"/>
</dbReference>
<dbReference type="CDD" id="cd23509">
    <property type="entry name" value="Gnk2-like"/>
    <property type="match status" value="2"/>
</dbReference>
<keyword evidence="12 16" id="KW-0472">Membrane</keyword>
<evidence type="ECO:0000256" key="11">
    <source>
        <dbReference type="ARBA" id="ARBA00022989"/>
    </source>
</evidence>
<dbReference type="CDD" id="cd14066">
    <property type="entry name" value="STKc_IRAK"/>
    <property type="match status" value="1"/>
</dbReference>
<dbReference type="InterPro" id="IPR001245">
    <property type="entry name" value="Ser-Thr/Tyr_kinase_cat_dom"/>
</dbReference>
<dbReference type="InterPro" id="IPR002902">
    <property type="entry name" value="GNK2"/>
</dbReference>
<evidence type="ECO:0000259" key="19">
    <source>
        <dbReference type="PROSITE" id="PS51473"/>
    </source>
</evidence>
<reference evidence="20" key="1">
    <citation type="submission" date="2013-05" db="EMBL/GenBank/DDBJ databases">
        <title>Building the sugarcane genome for biotechnology and identifying evolutionary trends.</title>
        <authorList>
            <person name="De Setta N."/>
            <person name="Monteiro-Vitorello C.B."/>
            <person name="Metcalfe C.J."/>
            <person name="Cruz G.M.Q."/>
            <person name="Del Bem L.E."/>
            <person name="Vicentini R."/>
            <person name="Nogueira F.T.S."/>
            <person name="Campos R.A."/>
            <person name="Nunes S.L."/>
            <person name="Turrini P.C.G."/>
            <person name="Vieira A.P."/>
            <person name="Cruz E.A.O."/>
            <person name="Correa T.C.S."/>
            <person name="Hotta C.T."/>
            <person name="de Mello-Varani A."/>
            <person name="Vautrin S."/>
            <person name="Trindade A.S."/>
            <person name="Vilela M.M."/>
            <person name="Horta C.L."/>
            <person name="Sato P.M."/>
            <person name="de Andrade R.F."/>
            <person name="Nishiyama M.Y."/>
            <person name="Cardoso-Silva C.B."/>
            <person name="Scortecci K.C."/>
            <person name="Garcia A.A.F."/>
            <person name="Carneiro M.S."/>
            <person name="Kim C."/>
            <person name="Paterson A.H."/>
            <person name="Berges H."/>
            <person name="D'Hont A."/>
            <person name="de-Souza A.P."/>
            <person name="Souza G.M."/>
            <person name="Vincentz M."/>
            <person name="Kitajima J.P."/>
            <person name="Van Sluys M.-A."/>
        </authorList>
    </citation>
    <scope>NUCLEOTIDE SEQUENCE</scope>
</reference>
<organism evidence="20">
    <name type="scientific">Saccharum hybrid cultivar R570</name>
    <dbReference type="NCBI Taxonomy" id="131158"/>
    <lineage>
        <taxon>Eukaryota</taxon>
        <taxon>Viridiplantae</taxon>
        <taxon>Streptophyta</taxon>
        <taxon>Embryophyta</taxon>
        <taxon>Tracheophyta</taxon>
        <taxon>Spermatophyta</taxon>
        <taxon>Magnoliopsida</taxon>
        <taxon>Liliopsida</taxon>
        <taxon>Poales</taxon>
        <taxon>Poaceae</taxon>
        <taxon>PACMAD clade</taxon>
        <taxon>Panicoideae</taxon>
        <taxon>Andropogonodae</taxon>
        <taxon>Andropogoneae</taxon>
        <taxon>Saccharinae</taxon>
        <taxon>Saccharum</taxon>
        <taxon>Saccharum officinarum species complex</taxon>
    </lineage>
</organism>
<evidence type="ECO:0000256" key="10">
    <source>
        <dbReference type="ARBA" id="ARBA00022840"/>
    </source>
</evidence>
<keyword evidence="14" id="KW-0325">Glycoprotein</keyword>
<dbReference type="AlphaFoldDB" id="A0A059PZB8"/>
<evidence type="ECO:0000256" key="14">
    <source>
        <dbReference type="ARBA" id="ARBA00023180"/>
    </source>
</evidence>
<dbReference type="FunFam" id="3.30.430.20:FF:000010">
    <property type="entry name" value="Cysteine-rich receptor-like protein kinase 10"/>
    <property type="match status" value="1"/>
</dbReference>
<evidence type="ECO:0000256" key="9">
    <source>
        <dbReference type="ARBA" id="ARBA00022777"/>
    </source>
</evidence>
<sequence>MHRLLAILFLCSSLLATVANADDPFFTGCPNNTNYTRGSAFQANLDALLASLPAAAAASTGFATNTTGTAPDQAYGLAQCRADVNASDCRACLDGSTQDMARVCPGQKSATLIYDACQLRHSNASFFGTVDASEVVWLVNPQNASQQEQFTVQLGALMGNVTGRAAYASPRMFAVGSAAVTPFVNVYGMAQCTRDLAGDDCNRCLAGAVSFIPSCCDGRQGARIVYPSCSIRFEVYPFYNLQAADAAMSPAPAPSPGGGSVNGSDQSGLGKSGSNHTVRTALLVAIPVAVALLLLVAVFLFLCRRNREAHKHVQVASTGYGEEEDMRSSESLLYDLSTLRAATNNFSVENKLGEGGFGPVYKGTLQDGQEIAVKRLSATSQQGQVEMKNEVFLLAKLQHRNLVRLLGCCIEEHERLLVYEFLTNNSLDKILFDPARQQELGWGLRQRIVEGIGRGLLYLHEDSRLTIIHRDLKASNILLDADMNPKISDFGLAKLFSIDSSVGNTSRIAGTYGYMAPEYALHGIFSAKSDVFSYGVLVLEIVTGRRNTCTQGSGPSEDLLTYVWRHWSRGSVRQLLDGCPAEGRRPQEILRCIHVGLLCVQEDPYLRPSMASVVVMLNSRSITLPTPAVPAYALHGRAATAVNPPRGMNMGPIAAAREPSINEASVSELQPR</sequence>
<dbReference type="FunFam" id="3.30.200.20:FF:000142">
    <property type="entry name" value="Cysteine-rich receptor-like protein kinase 10"/>
    <property type="match status" value="1"/>
</dbReference>
<evidence type="ECO:0000256" key="12">
    <source>
        <dbReference type="ARBA" id="ARBA00023136"/>
    </source>
</evidence>
<dbReference type="InterPro" id="IPR008271">
    <property type="entry name" value="Ser/Thr_kinase_AS"/>
</dbReference>
<dbReference type="GO" id="GO:0004674">
    <property type="term" value="F:protein serine/threonine kinase activity"/>
    <property type="evidence" value="ECO:0007669"/>
    <property type="project" value="UniProtKB-KW"/>
</dbReference>
<evidence type="ECO:0000256" key="16">
    <source>
        <dbReference type="SAM" id="Phobius"/>
    </source>
</evidence>
<evidence type="ECO:0000256" key="13">
    <source>
        <dbReference type="ARBA" id="ARBA00023170"/>
    </source>
</evidence>
<gene>
    <name evidence="20" type="ORF">SHCRBa_258_I03_R_140</name>
</gene>
<protein>
    <submittedName>
        <fullName evidence="20">Uncharacterized protein</fullName>
    </submittedName>
</protein>
<feature type="signal peptide" evidence="17">
    <location>
        <begin position="1"/>
        <end position="21"/>
    </location>
</feature>
<dbReference type="InterPro" id="IPR000719">
    <property type="entry name" value="Prot_kinase_dom"/>
</dbReference>
<name>A0A059PZB8_9POAL</name>
<feature type="transmembrane region" description="Helical" evidence="16">
    <location>
        <begin position="281"/>
        <end position="302"/>
    </location>
</feature>
<dbReference type="Pfam" id="PF01657">
    <property type="entry name" value="Stress-antifung"/>
    <property type="match status" value="2"/>
</dbReference>
<keyword evidence="2" id="KW-0723">Serine/threonine-protein kinase</keyword>
<proteinExistence type="predicted"/>
<dbReference type="SUPFAM" id="SSF56112">
    <property type="entry name" value="Protein kinase-like (PK-like)"/>
    <property type="match status" value="1"/>
</dbReference>
<dbReference type="FunFam" id="1.10.510.10:FF:000343">
    <property type="entry name" value="Cysteine-rich receptor-like protein kinase 28"/>
    <property type="match status" value="1"/>
</dbReference>
<dbReference type="PANTHER" id="PTHR27002:SF1050">
    <property type="entry name" value="CYSTEINE-RICH RECEPTOR-LIKE PROTEIN KINASE 5"/>
    <property type="match status" value="1"/>
</dbReference>
<dbReference type="PROSITE" id="PS00108">
    <property type="entry name" value="PROTEIN_KINASE_ST"/>
    <property type="match status" value="1"/>
</dbReference>
<dbReference type="EMBL" id="KF184680">
    <property type="protein sequence ID" value="AGT15894.1"/>
    <property type="molecule type" value="Genomic_DNA"/>
</dbReference>